<dbReference type="InterPro" id="IPR050327">
    <property type="entry name" value="Proton-linked_MCT"/>
</dbReference>
<dbReference type="GO" id="GO:0022857">
    <property type="term" value="F:transmembrane transporter activity"/>
    <property type="evidence" value="ECO:0007669"/>
    <property type="project" value="InterPro"/>
</dbReference>
<feature type="transmembrane region" description="Helical" evidence="1">
    <location>
        <begin position="234"/>
        <end position="252"/>
    </location>
</feature>
<dbReference type="Proteomes" id="UP000029084">
    <property type="component" value="Chromosome"/>
</dbReference>
<feature type="transmembrane region" description="Helical" evidence="1">
    <location>
        <begin position="102"/>
        <end position="121"/>
    </location>
</feature>
<dbReference type="InterPro" id="IPR020846">
    <property type="entry name" value="MFS_dom"/>
</dbReference>
<dbReference type="OMA" id="VPSQYFS"/>
<evidence type="ECO:0000259" key="2">
    <source>
        <dbReference type="PROSITE" id="PS50850"/>
    </source>
</evidence>
<dbReference type="Pfam" id="PF07690">
    <property type="entry name" value="MFS_1"/>
    <property type="match status" value="1"/>
</dbReference>
<feature type="transmembrane region" description="Helical" evidence="1">
    <location>
        <begin position="77"/>
        <end position="96"/>
    </location>
</feature>
<evidence type="ECO:0000313" key="4">
    <source>
        <dbReference type="Proteomes" id="UP000029084"/>
    </source>
</evidence>
<dbReference type="InterPro" id="IPR036259">
    <property type="entry name" value="MFS_trans_sf"/>
</dbReference>
<evidence type="ECO:0000313" key="3">
    <source>
        <dbReference type="EMBL" id="AIM27012.1"/>
    </source>
</evidence>
<dbReference type="PANTHER" id="PTHR11360:SF304">
    <property type="entry name" value="MFS DOMAIN-CONTAINING PROTEIN"/>
    <property type="match status" value="1"/>
</dbReference>
<feature type="transmembrane region" description="Helical" evidence="1">
    <location>
        <begin position="43"/>
        <end position="65"/>
    </location>
</feature>
<feature type="transmembrane region" description="Helical" evidence="1">
    <location>
        <begin position="290"/>
        <end position="315"/>
    </location>
</feature>
<organism evidence="3 4">
    <name type="scientific">Metallosphaera sedula</name>
    <dbReference type="NCBI Taxonomy" id="43687"/>
    <lineage>
        <taxon>Archaea</taxon>
        <taxon>Thermoproteota</taxon>
        <taxon>Thermoprotei</taxon>
        <taxon>Sulfolobales</taxon>
        <taxon>Sulfolobaceae</taxon>
        <taxon>Metallosphaera</taxon>
    </lineage>
</organism>
<dbReference type="PROSITE" id="PS50850">
    <property type="entry name" value="MFS"/>
    <property type="match status" value="1"/>
</dbReference>
<name>A0A088E5G5_9CREN</name>
<keyword evidence="1" id="KW-0812">Transmembrane</keyword>
<keyword evidence="1" id="KW-0472">Membrane</keyword>
<keyword evidence="1" id="KW-1133">Transmembrane helix</keyword>
<feature type="transmembrane region" description="Helical" evidence="1">
    <location>
        <begin position="353"/>
        <end position="372"/>
    </location>
</feature>
<dbReference type="Gene3D" id="1.20.1250.20">
    <property type="entry name" value="MFS general substrate transporter like domains"/>
    <property type="match status" value="2"/>
</dbReference>
<feature type="transmembrane region" description="Helical" evidence="1">
    <location>
        <begin position="327"/>
        <end position="347"/>
    </location>
</feature>
<sequence>MSRFQGMDRRFFLTTGLVAMLFNSVYQYSWNAFFPLLVKGFHASASSVEVGFALFVISSTSFQVLSGRISDLRGPRVMGSLGVLAFSFGLILSSLIPSLPLFYATWTLGSIGEGVLYGISLNLAIKWYAERRGLASGLVSMGFGLGGALVNPLIELSNNFRSSMLAIGVASLILLPLFLLSRYPSDVRGSSPGETLRETRFWLIYVSFVLASLPLLVASSSLGELGQYLNSVEYTIATIYFPIASGVGRPIMGYLTDRLGRLRGIDYMTAGILLGTSLVVIGFLGRNLLLLAGIALVGIMGGTTYPLYSALVGDLYGPRYSTANTSLLYTGKIVSGVLGSLIFSSLFQYSNVLGLGFIMGATALSTVSLALLHRITRGAS</sequence>
<dbReference type="PANTHER" id="PTHR11360">
    <property type="entry name" value="MONOCARBOXYLATE TRANSPORTER"/>
    <property type="match status" value="1"/>
</dbReference>
<dbReference type="InterPro" id="IPR011701">
    <property type="entry name" value="MFS"/>
</dbReference>
<feature type="transmembrane region" description="Helical" evidence="1">
    <location>
        <begin position="264"/>
        <end position="284"/>
    </location>
</feature>
<feature type="transmembrane region" description="Helical" evidence="1">
    <location>
        <begin position="160"/>
        <end position="180"/>
    </location>
</feature>
<protein>
    <submittedName>
        <fullName evidence="3">Major facilitator superfamily MFS_1</fullName>
    </submittedName>
</protein>
<feature type="transmembrane region" description="Helical" evidence="1">
    <location>
        <begin position="133"/>
        <end position="154"/>
    </location>
</feature>
<dbReference type="EMBL" id="CP008822">
    <property type="protein sequence ID" value="AIM27012.1"/>
    <property type="molecule type" value="Genomic_DNA"/>
</dbReference>
<dbReference type="AlphaFoldDB" id="A0A088E5G5"/>
<reference evidence="3 4" key="1">
    <citation type="journal article" date="2014" name="J. Bacteriol.">
        <title>Role of an Archaeal PitA Transporter in the Copper and Arsenic Resistance of Metallosphaera sedula, an Extreme Thermoacidophile.</title>
        <authorList>
            <person name="McCarthy S."/>
            <person name="Ai C."/>
            <person name="Wheaton G."/>
            <person name="Tevatia R."/>
            <person name="Eckrich V."/>
            <person name="Kelly R."/>
            <person name="Blum P."/>
        </authorList>
    </citation>
    <scope>NUCLEOTIDE SEQUENCE [LARGE SCALE GENOMIC DNA]</scope>
    <source>
        <strain evidence="3 4">CuR1</strain>
    </source>
</reference>
<gene>
    <name evidence="3" type="ORF">HA72_0852</name>
</gene>
<feature type="domain" description="Major facilitator superfamily (MFS) profile" evidence="2">
    <location>
        <begin position="1"/>
        <end position="377"/>
    </location>
</feature>
<accession>A0A088E5G5</accession>
<proteinExistence type="predicted"/>
<feature type="transmembrane region" description="Helical" evidence="1">
    <location>
        <begin position="201"/>
        <end position="222"/>
    </location>
</feature>
<dbReference type="SUPFAM" id="SSF103473">
    <property type="entry name" value="MFS general substrate transporter"/>
    <property type="match status" value="1"/>
</dbReference>
<evidence type="ECO:0000256" key="1">
    <source>
        <dbReference type="SAM" id="Phobius"/>
    </source>
</evidence>